<dbReference type="STRING" id="1713.GCA_000718325_01562"/>
<proteinExistence type="predicted"/>
<evidence type="ECO:0000313" key="2">
    <source>
        <dbReference type="EMBL" id="RXR33194.1"/>
    </source>
</evidence>
<dbReference type="Proteomes" id="UP000289805">
    <property type="component" value="Unassembled WGS sequence"/>
</dbReference>
<protein>
    <recommendedName>
        <fullName evidence="4">Lipoprotein</fullName>
    </recommendedName>
</protein>
<dbReference type="AlphaFoldDB" id="A0A4Q1KVH8"/>
<sequence>MQGEARRRAQGTVLMLALAAVGVTGCSGEAEAPNPYAAEFAKARSEVTTEVARKILEDDVITAAEYRPVKDASIQCMRDQGLTVELNEVGGLTFENVGSTWDTSQEELDAWEVRMTTAMDECEGKFDIPVLESLYGSVTDNPDNKDLLQAVADCLVRGGHRDEGYDKADYIEEMSSYATSMNVADDGSTTETPGALAGQAPPSEMTACERDPEQ</sequence>
<accession>A0A4Q1KVH8</accession>
<feature type="compositionally biased region" description="Polar residues" evidence="1">
    <location>
        <begin position="181"/>
        <end position="192"/>
    </location>
</feature>
<comment type="caution">
    <text evidence="2">The sequence shown here is derived from an EMBL/GenBank/DDBJ whole genome shotgun (WGS) entry which is preliminary data.</text>
</comment>
<feature type="region of interest" description="Disordered" evidence="1">
    <location>
        <begin position="181"/>
        <end position="214"/>
    </location>
</feature>
<gene>
    <name evidence="2" type="ORF">EQW78_11955</name>
</gene>
<dbReference type="PROSITE" id="PS51257">
    <property type="entry name" value="PROKAR_LIPOPROTEIN"/>
    <property type="match status" value="1"/>
</dbReference>
<dbReference type="OrthoDB" id="3230981at2"/>
<evidence type="ECO:0000313" key="3">
    <source>
        <dbReference type="Proteomes" id="UP000289805"/>
    </source>
</evidence>
<dbReference type="RefSeq" id="WP_129429515.1">
    <property type="nucleotide sequence ID" value="NZ_JOFV01000006.1"/>
</dbReference>
<organism evidence="2 3">
    <name type="scientific">Oerskovia turbata</name>
    <dbReference type="NCBI Taxonomy" id="1713"/>
    <lineage>
        <taxon>Bacteria</taxon>
        <taxon>Bacillati</taxon>
        <taxon>Actinomycetota</taxon>
        <taxon>Actinomycetes</taxon>
        <taxon>Micrococcales</taxon>
        <taxon>Cellulomonadaceae</taxon>
        <taxon>Oerskovia</taxon>
    </lineage>
</organism>
<evidence type="ECO:0000256" key="1">
    <source>
        <dbReference type="SAM" id="MobiDB-lite"/>
    </source>
</evidence>
<evidence type="ECO:0008006" key="4">
    <source>
        <dbReference type="Google" id="ProtNLM"/>
    </source>
</evidence>
<name>A0A4Q1KVH8_9CELL</name>
<dbReference type="EMBL" id="SDJQ01000015">
    <property type="protein sequence ID" value="RXR33194.1"/>
    <property type="molecule type" value="Genomic_DNA"/>
</dbReference>
<reference evidence="2 3" key="1">
    <citation type="submission" date="2019-01" db="EMBL/GenBank/DDBJ databases">
        <title>Oerskovia turbata Genome sequencing and assembly.</title>
        <authorList>
            <person name="Dou T."/>
        </authorList>
    </citation>
    <scope>NUCLEOTIDE SEQUENCE [LARGE SCALE GENOMIC DNA]</scope>
    <source>
        <strain evidence="2 3">JCM12123</strain>
    </source>
</reference>